<reference evidence="1" key="1">
    <citation type="journal article" date="2015" name="Nature">
        <title>Complex archaea that bridge the gap between prokaryotes and eukaryotes.</title>
        <authorList>
            <person name="Spang A."/>
            <person name="Saw J.H."/>
            <person name="Jorgensen S.L."/>
            <person name="Zaremba-Niedzwiedzka K."/>
            <person name="Martijn J."/>
            <person name="Lind A.E."/>
            <person name="van Eijk R."/>
            <person name="Schleper C."/>
            <person name="Guy L."/>
            <person name="Ettema T.J."/>
        </authorList>
    </citation>
    <scope>NUCLEOTIDE SEQUENCE</scope>
</reference>
<accession>A0A0F8YM76</accession>
<protein>
    <submittedName>
        <fullName evidence="1">Uncharacterized protein</fullName>
    </submittedName>
</protein>
<evidence type="ECO:0000313" key="1">
    <source>
        <dbReference type="EMBL" id="KKK74840.1"/>
    </source>
</evidence>
<organism evidence="1">
    <name type="scientific">marine sediment metagenome</name>
    <dbReference type="NCBI Taxonomy" id="412755"/>
    <lineage>
        <taxon>unclassified sequences</taxon>
        <taxon>metagenomes</taxon>
        <taxon>ecological metagenomes</taxon>
    </lineage>
</organism>
<proteinExistence type="predicted"/>
<feature type="non-terminal residue" evidence="1">
    <location>
        <position position="1"/>
    </location>
</feature>
<sequence>DWDRFFAARDATLDRLSSVNKGLVEAYLRRFDTPTVREFRKAQDDLDEYWAIEDLTWSRLRENAEFSPFLNLNDYLTDKLQSLIDSGVPREEALSVLSTLPVISSITSLTAKLRNRYRLSNPDKDALLGKWYGLSPAKPTGAGLERGFDRRVGGRGARLGRSVGR</sequence>
<name>A0A0F8YM76_9ZZZZ</name>
<dbReference type="AlphaFoldDB" id="A0A0F8YM76"/>
<gene>
    <name evidence="1" type="ORF">LCGC14_2879750</name>
</gene>
<comment type="caution">
    <text evidence="1">The sequence shown here is derived from an EMBL/GenBank/DDBJ whole genome shotgun (WGS) entry which is preliminary data.</text>
</comment>
<dbReference type="EMBL" id="LAZR01056129">
    <property type="protein sequence ID" value="KKK74840.1"/>
    <property type="molecule type" value="Genomic_DNA"/>
</dbReference>